<feature type="compositionally biased region" description="Basic and acidic residues" evidence="1">
    <location>
        <begin position="21"/>
        <end position="32"/>
    </location>
</feature>
<feature type="region of interest" description="Disordered" evidence="1">
    <location>
        <begin position="1"/>
        <end position="32"/>
    </location>
</feature>
<evidence type="ECO:0000256" key="1">
    <source>
        <dbReference type="SAM" id="MobiDB-lite"/>
    </source>
</evidence>
<name>A0A2P2R1I2_RHIMU</name>
<accession>A0A2P2R1I2</accession>
<proteinExistence type="predicted"/>
<protein>
    <submittedName>
        <fullName evidence="2">Uncharacterized protein</fullName>
    </submittedName>
</protein>
<dbReference type="EMBL" id="GGEC01092632">
    <property type="protein sequence ID" value="MBX73116.1"/>
    <property type="molecule type" value="Transcribed_RNA"/>
</dbReference>
<sequence length="32" mass="3816">MKKDEEKKARAWQQGPPSLRETGHPNERQARR</sequence>
<organism evidence="2">
    <name type="scientific">Rhizophora mucronata</name>
    <name type="common">Asiatic mangrove</name>
    <dbReference type="NCBI Taxonomy" id="61149"/>
    <lineage>
        <taxon>Eukaryota</taxon>
        <taxon>Viridiplantae</taxon>
        <taxon>Streptophyta</taxon>
        <taxon>Embryophyta</taxon>
        <taxon>Tracheophyta</taxon>
        <taxon>Spermatophyta</taxon>
        <taxon>Magnoliopsida</taxon>
        <taxon>eudicotyledons</taxon>
        <taxon>Gunneridae</taxon>
        <taxon>Pentapetalae</taxon>
        <taxon>rosids</taxon>
        <taxon>fabids</taxon>
        <taxon>Malpighiales</taxon>
        <taxon>Rhizophoraceae</taxon>
        <taxon>Rhizophora</taxon>
    </lineage>
</organism>
<evidence type="ECO:0000313" key="2">
    <source>
        <dbReference type="EMBL" id="MBX73116.1"/>
    </source>
</evidence>
<dbReference type="AlphaFoldDB" id="A0A2P2R1I2"/>
<reference evidence="2" key="1">
    <citation type="submission" date="2018-02" db="EMBL/GenBank/DDBJ databases">
        <title>Rhizophora mucronata_Transcriptome.</title>
        <authorList>
            <person name="Meera S.P."/>
            <person name="Sreeshan A."/>
            <person name="Augustine A."/>
        </authorList>
    </citation>
    <scope>NUCLEOTIDE SEQUENCE</scope>
    <source>
        <tissue evidence="2">Leaf</tissue>
    </source>
</reference>